<dbReference type="InterPro" id="IPR036249">
    <property type="entry name" value="Thioredoxin-like_sf"/>
</dbReference>
<dbReference type="InterPro" id="IPR017937">
    <property type="entry name" value="Thioredoxin_CS"/>
</dbReference>
<name>A0A4V3A027_9SPHI</name>
<comment type="caution">
    <text evidence="3">The sequence shown here is derived from an EMBL/GenBank/DDBJ whole genome shotgun (WGS) entry which is preliminary data.</text>
</comment>
<sequence>MRNLCSLFFLFICALVVNINHVNAQTIKEINWINFSQLNDSLKVKPKKVFIDFYADWCTYCKEMDKTTFKKDEVIDLLNREYYAVKMNVETRDTIVFGDQMFVNKRQHKINPIHEIAQLMAGRSDKPFSLPAYVVLDKDFVAQARYFQFLDDKALVNILSDSNKKYLGSK</sequence>
<dbReference type="PANTHER" id="PTHR32234">
    <property type="entry name" value="THIOL:DISULFIDE INTERCHANGE PROTEIN DSBD"/>
    <property type="match status" value="1"/>
</dbReference>
<feature type="chain" id="PRO_5020487065" evidence="2">
    <location>
        <begin position="25"/>
        <end position="170"/>
    </location>
</feature>
<evidence type="ECO:0000256" key="2">
    <source>
        <dbReference type="SAM" id="SignalP"/>
    </source>
</evidence>
<dbReference type="Proteomes" id="UP000295668">
    <property type="component" value="Unassembled WGS sequence"/>
</dbReference>
<accession>A0A4V3A027</accession>
<keyword evidence="4" id="KW-1185">Reference proteome</keyword>
<evidence type="ECO:0000313" key="4">
    <source>
        <dbReference type="Proteomes" id="UP000295668"/>
    </source>
</evidence>
<feature type="signal peptide" evidence="2">
    <location>
        <begin position="1"/>
        <end position="24"/>
    </location>
</feature>
<protein>
    <submittedName>
        <fullName evidence="3">DUF255 domain-containing protein</fullName>
    </submittedName>
</protein>
<proteinExistence type="predicted"/>
<dbReference type="RefSeq" id="WP_133262576.1">
    <property type="nucleotide sequence ID" value="NZ_SJCY01000006.1"/>
</dbReference>
<keyword evidence="2" id="KW-0732">Signal</keyword>
<dbReference type="OrthoDB" id="120730at2"/>
<dbReference type="SUPFAM" id="SSF52833">
    <property type="entry name" value="Thioredoxin-like"/>
    <property type="match status" value="1"/>
</dbReference>
<keyword evidence="1" id="KW-0676">Redox-active center</keyword>
<dbReference type="Pfam" id="PF13899">
    <property type="entry name" value="Thioredoxin_7"/>
    <property type="match status" value="1"/>
</dbReference>
<gene>
    <name evidence="3" type="ORF">EZJ43_10015</name>
</gene>
<reference evidence="3 4" key="1">
    <citation type="submission" date="2019-02" db="EMBL/GenBank/DDBJ databases">
        <title>Pedobacter sp. nov., a novel speices isolated from soil of pinguins habitat in Antarcitica.</title>
        <authorList>
            <person name="He R.-H."/>
        </authorList>
    </citation>
    <scope>NUCLEOTIDE SEQUENCE [LARGE SCALE GENOMIC DNA]</scope>
    <source>
        <strain evidence="3 4">E01020</strain>
    </source>
</reference>
<evidence type="ECO:0000256" key="1">
    <source>
        <dbReference type="ARBA" id="ARBA00023284"/>
    </source>
</evidence>
<dbReference type="GO" id="GO:0015035">
    <property type="term" value="F:protein-disulfide reductase activity"/>
    <property type="evidence" value="ECO:0007669"/>
    <property type="project" value="TreeGrafter"/>
</dbReference>
<evidence type="ECO:0000313" key="3">
    <source>
        <dbReference type="EMBL" id="TDG36013.1"/>
    </source>
</evidence>
<dbReference type="GO" id="GO:0045454">
    <property type="term" value="P:cell redox homeostasis"/>
    <property type="evidence" value="ECO:0007669"/>
    <property type="project" value="TreeGrafter"/>
</dbReference>
<dbReference type="Gene3D" id="3.40.30.10">
    <property type="entry name" value="Glutaredoxin"/>
    <property type="match status" value="1"/>
</dbReference>
<dbReference type="PROSITE" id="PS00194">
    <property type="entry name" value="THIOREDOXIN_1"/>
    <property type="match status" value="1"/>
</dbReference>
<organism evidence="3 4">
    <name type="scientific">Pedobacter changchengzhani</name>
    <dbReference type="NCBI Taxonomy" id="2529274"/>
    <lineage>
        <taxon>Bacteria</taxon>
        <taxon>Pseudomonadati</taxon>
        <taxon>Bacteroidota</taxon>
        <taxon>Sphingobacteriia</taxon>
        <taxon>Sphingobacteriales</taxon>
        <taxon>Sphingobacteriaceae</taxon>
        <taxon>Pedobacter</taxon>
    </lineage>
</organism>
<dbReference type="PANTHER" id="PTHR32234:SF0">
    <property type="entry name" value="THIOL:DISULFIDE INTERCHANGE PROTEIN DSBD"/>
    <property type="match status" value="1"/>
</dbReference>
<dbReference type="EMBL" id="SJCY01000006">
    <property type="protein sequence ID" value="TDG36013.1"/>
    <property type="molecule type" value="Genomic_DNA"/>
</dbReference>
<dbReference type="AlphaFoldDB" id="A0A4V3A027"/>